<evidence type="ECO:0000256" key="10">
    <source>
        <dbReference type="SAM" id="MobiDB-lite"/>
    </source>
</evidence>
<dbReference type="PANTHER" id="PTHR15459">
    <property type="entry name" value="POLYAMINE-MODULATED FACTOR 1"/>
    <property type="match status" value="1"/>
</dbReference>
<protein>
    <recommendedName>
        <fullName evidence="13">Polyamine-modulated factor 1</fullName>
    </recommendedName>
</protein>
<proteinExistence type="predicted"/>
<evidence type="ECO:0000256" key="6">
    <source>
        <dbReference type="ARBA" id="ARBA00022838"/>
    </source>
</evidence>
<dbReference type="GO" id="GO:0005634">
    <property type="term" value="C:nucleus"/>
    <property type="evidence" value="ECO:0007669"/>
    <property type="project" value="UniProtKB-SubCell"/>
</dbReference>
<keyword evidence="6" id="KW-0995">Kinetochore</keyword>
<dbReference type="GO" id="GO:0007059">
    <property type="term" value="P:chromosome segregation"/>
    <property type="evidence" value="ECO:0007669"/>
    <property type="project" value="TreeGrafter"/>
</dbReference>
<organism evidence="11 12">
    <name type="scientific">Caerostris extrusa</name>
    <name type="common">Bark spider</name>
    <name type="synonym">Caerostris bankana</name>
    <dbReference type="NCBI Taxonomy" id="172846"/>
    <lineage>
        <taxon>Eukaryota</taxon>
        <taxon>Metazoa</taxon>
        <taxon>Ecdysozoa</taxon>
        <taxon>Arthropoda</taxon>
        <taxon>Chelicerata</taxon>
        <taxon>Arachnida</taxon>
        <taxon>Araneae</taxon>
        <taxon>Araneomorphae</taxon>
        <taxon>Entelegynae</taxon>
        <taxon>Araneoidea</taxon>
        <taxon>Araneidae</taxon>
        <taxon>Caerostris</taxon>
    </lineage>
</organism>
<dbReference type="InterPro" id="IPR007128">
    <property type="entry name" value="PMF1/Nnf1"/>
</dbReference>
<comment type="caution">
    <text evidence="11">The sequence shown here is derived from an EMBL/GenBank/DDBJ whole genome shotgun (WGS) entry which is preliminary data.</text>
</comment>
<sequence>METEIVKLKSKKYCKMSVSKNPEEIPKDKSDSHDNHESRLKSYFQQAISHTLDRFLSYFKFSMLKTRYPGVGKEELQEIHKQLKNQLKESVTKDVNNICEQTNVFSSLNLLDDLIKKQSKRKDEEAWRPSGVPEEDLRDHVHHVKQKHKKCLEFVLQTLRAENELLEETANKNHSMILELKTEVDTVNQEVQENFAVLNDVEKTNKDILTEITNQMDPY</sequence>
<dbReference type="Pfam" id="PF03980">
    <property type="entry name" value="Nnf1"/>
    <property type="match status" value="1"/>
</dbReference>
<evidence type="ECO:0000256" key="2">
    <source>
        <dbReference type="ARBA" id="ARBA00004629"/>
    </source>
</evidence>
<keyword evidence="4" id="KW-0132">Cell division</keyword>
<gene>
    <name evidence="11" type="primary">AVEN_66729_1</name>
    <name evidence="11" type="ORF">CEXT_762921</name>
</gene>
<evidence type="ECO:0000313" key="12">
    <source>
        <dbReference type="Proteomes" id="UP001054945"/>
    </source>
</evidence>
<evidence type="ECO:0008006" key="13">
    <source>
        <dbReference type="Google" id="ProtNLM"/>
    </source>
</evidence>
<keyword evidence="9" id="KW-0137">Centromere</keyword>
<reference evidence="11 12" key="1">
    <citation type="submission" date="2021-06" db="EMBL/GenBank/DDBJ databases">
        <title>Caerostris extrusa draft genome.</title>
        <authorList>
            <person name="Kono N."/>
            <person name="Arakawa K."/>
        </authorList>
    </citation>
    <scope>NUCLEOTIDE SEQUENCE [LARGE SCALE GENOMIC DNA]</scope>
</reference>
<dbReference type="Proteomes" id="UP001054945">
    <property type="component" value="Unassembled WGS sequence"/>
</dbReference>
<dbReference type="GO" id="GO:0000444">
    <property type="term" value="C:MIS12/MIND type complex"/>
    <property type="evidence" value="ECO:0007669"/>
    <property type="project" value="InterPro"/>
</dbReference>
<evidence type="ECO:0000256" key="5">
    <source>
        <dbReference type="ARBA" id="ARBA00022776"/>
    </source>
</evidence>
<keyword evidence="5" id="KW-0498">Mitosis</keyword>
<feature type="compositionally biased region" description="Basic and acidic residues" evidence="10">
    <location>
        <begin position="21"/>
        <end position="37"/>
    </location>
</feature>
<evidence type="ECO:0000256" key="1">
    <source>
        <dbReference type="ARBA" id="ARBA00004123"/>
    </source>
</evidence>
<dbReference type="GO" id="GO:0051301">
    <property type="term" value="P:cell division"/>
    <property type="evidence" value="ECO:0007669"/>
    <property type="project" value="UniProtKB-KW"/>
</dbReference>
<name>A0AAV4PPK3_CAEEX</name>
<evidence type="ECO:0000256" key="8">
    <source>
        <dbReference type="ARBA" id="ARBA00023306"/>
    </source>
</evidence>
<evidence type="ECO:0000256" key="7">
    <source>
        <dbReference type="ARBA" id="ARBA00023242"/>
    </source>
</evidence>
<accession>A0AAV4PPK3</accession>
<keyword evidence="7" id="KW-0539">Nucleus</keyword>
<keyword evidence="8" id="KW-0131">Cell cycle</keyword>
<keyword evidence="12" id="KW-1185">Reference proteome</keyword>
<dbReference type="PANTHER" id="PTHR15459:SF3">
    <property type="entry name" value="POLYAMINE-MODULATED FACTOR 1"/>
    <property type="match status" value="1"/>
</dbReference>
<feature type="region of interest" description="Disordered" evidence="10">
    <location>
        <begin position="17"/>
        <end position="37"/>
    </location>
</feature>
<evidence type="ECO:0000313" key="11">
    <source>
        <dbReference type="EMBL" id="GIX97152.1"/>
    </source>
</evidence>
<dbReference type="EMBL" id="BPLR01004744">
    <property type="protein sequence ID" value="GIX97152.1"/>
    <property type="molecule type" value="Genomic_DNA"/>
</dbReference>
<comment type="subcellular location">
    <subcellularLocation>
        <location evidence="2">Chromosome</location>
        <location evidence="2">Centromere</location>
        <location evidence="2">Kinetochore</location>
    </subcellularLocation>
    <subcellularLocation>
        <location evidence="1">Nucleus</location>
    </subcellularLocation>
</comment>
<evidence type="ECO:0000256" key="3">
    <source>
        <dbReference type="ARBA" id="ARBA00022454"/>
    </source>
</evidence>
<evidence type="ECO:0000256" key="4">
    <source>
        <dbReference type="ARBA" id="ARBA00022618"/>
    </source>
</evidence>
<keyword evidence="3" id="KW-0158">Chromosome</keyword>
<evidence type="ECO:0000256" key="9">
    <source>
        <dbReference type="ARBA" id="ARBA00023328"/>
    </source>
</evidence>
<dbReference type="AlphaFoldDB" id="A0AAV4PPK3"/>